<dbReference type="Proteomes" id="UP000218323">
    <property type="component" value="Unassembled WGS sequence"/>
</dbReference>
<dbReference type="PIRSF" id="PIRSF032131">
    <property type="entry name" value="UCP032131"/>
    <property type="match status" value="1"/>
</dbReference>
<comment type="caution">
    <text evidence="1">The sequence shown here is derived from an EMBL/GenBank/DDBJ whole genome shotgun (WGS) entry which is preliminary data.</text>
</comment>
<gene>
    <name evidence="1" type="ORF">COA07_02645</name>
</gene>
<keyword evidence="2" id="KW-1185">Reference proteome</keyword>
<organism evidence="1 2">
    <name type="scientific">Sphingomonas adhaesiva</name>
    <dbReference type="NCBI Taxonomy" id="28212"/>
    <lineage>
        <taxon>Bacteria</taxon>
        <taxon>Pseudomonadati</taxon>
        <taxon>Pseudomonadota</taxon>
        <taxon>Alphaproteobacteria</taxon>
        <taxon>Sphingomonadales</taxon>
        <taxon>Sphingomonadaceae</taxon>
        <taxon>Sphingomonas</taxon>
    </lineage>
</organism>
<protein>
    <submittedName>
        <fullName evidence="1">DUF1178 domain-containing protein</fullName>
    </submittedName>
</protein>
<dbReference type="Pfam" id="PF06676">
    <property type="entry name" value="DUF1178"/>
    <property type="match status" value="1"/>
</dbReference>
<dbReference type="EMBL" id="NWVC01000001">
    <property type="protein sequence ID" value="PCG15886.1"/>
    <property type="molecule type" value="Genomic_DNA"/>
</dbReference>
<accession>A0A2A4ICI3</accession>
<reference evidence="1 2" key="1">
    <citation type="submission" date="2017-09" db="EMBL/GenBank/DDBJ databases">
        <title>Sphingomonas adhaesiva DSM 7418, whole genome shotgun sequence.</title>
        <authorList>
            <person name="Feng G."/>
            <person name="Zhu H."/>
        </authorList>
    </citation>
    <scope>NUCLEOTIDE SEQUENCE [LARGE SCALE GENOMIC DNA]</scope>
    <source>
        <strain evidence="1 2">DSM 7418</strain>
    </source>
</reference>
<name>A0A2A4ICI3_9SPHN</name>
<sequence>MIVFDLRCGGGHVFEAWFASSAAFDEQRDRKLVACPLCGDVQIGKAVMAPHVGPKGNRATSPAATDEDRRAMLARLAEAQAQLLSRSRWVGSDFAREARAMHDGDSEHAAIHGQASAAEVTALIEDGVPVAPLPLPVTPPKQLN</sequence>
<proteinExistence type="predicted"/>
<dbReference type="AlphaFoldDB" id="A0A2A4ICI3"/>
<dbReference type="RefSeq" id="WP_066707479.1">
    <property type="nucleotide sequence ID" value="NZ_JBHIWA010000002.1"/>
</dbReference>
<evidence type="ECO:0000313" key="2">
    <source>
        <dbReference type="Proteomes" id="UP000218323"/>
    </source>
</evidence>
<dbReference type="InterPro" id="IPR009562">
    <property type="entry name" value="DUF1178"/>
</dbReference>
<evidence type="ECO:0000313" key="1">
    <source>
        <dbReference type="EMBL" id="PCG15886.1"/>
    </source>
</evidence>